<dbReference type="AlphaFoldDB" id="A0A238BKC2"/>
<accession>A0A238BKC2</accession>
<dbReference type="EMBL" id="KZ270953">
    <property type="protein sequence ID" value="OZC05494.1"/>
    <property type="molecule type" value="Genomic_DNA"/>
</dbReference>
<reference evidence="1 2" key="1">
    <citation type="submission" date="2015-12" db="EMBL/GenBank/DDBJ databases">
        <title>Draft genome of the nematode, Onchocerca flexuosa.</title>
        <authorList>
            <person name="Mitreva M."/>
        </authorList>
    </citation>
    <scope>NUCLEOTIDE SEQUENCE [LARGE SCALE GENOMIC DNA]</scope>
    <source>
        <strain evidence="1">Red Deer</strain>
    </source>
</reference>
<evidence type="ECO:0000313" key="1">
    <source>
        <dbReference type="EMBL" id="OZC05494.1"/>
    </source>
</evidence>
<gene>
    <name evidence="1" type="ORF">X798_07532</name>
</gene>
<keyword evidence="2" id="KW-1185">Reference proteome</keyword>
<evidence type="ECO:0000313" key="2">
    <source>
        <dbReference type="Proteomes" id="UP000242913"/>
    </source>
</evidence>
<dbReference type="Proteomes" id="UP000242913">
    <property type="component" value="Unassembled WGS sequence"/>
</dbReference>
<organism evidence="1 2">
    <name type="scientific">Onchocerca flexuosa</name>
    <dbReference type="NCBI Taxonomy" id="387005"/>
    <lineage>
        <taxon>Eukaryota</taxon>
        <taxon>Metazoa</taxon>
        <taxon>Ecdysozoa</taxon>
        <taxon>Nematoda</taxon>
        <taxon>Chromadorea</taxon>
        <taxon>Rhabditida</taxon>
        <taxon>Spirurina</taxon>
        <taxon>Spiruromorpha</taxon>
        <taxon>Filarioidea</taxon>
        <taxon>Onchocercidae</taxon>
        <taxon>Onchocerca</taxon>
    </lineage>
</organism>
<sequence>MKDKELVKMSTPIGHQHQLQSLKKLLVRMLGKAGGQNFQNYMKIILRII</sequence>
<protein>
    <submittedName>
        <fullName evidence="1">Uncharacterized protein</fullName>
    </submittedName>
</protein>
<name>A0A238BKC2_9BILA</name>
<proteinExistence type="predicted"/>